<comment type="caution">
    <text evidence="2">The sequence shown here is derived from an EMBL/GenBank/DDBJ whole genome shotgun (WGS) entry which is preliminary data.</text>
</comment>
<evidence type="ECO:0000256" key="1">
    <source>
        <dbReference type="SAM" id="MobiDB-lite"/>
    </source>
</evidence>
<organism evidence="2 3">
    <name type="scientific">Candidatus Accumulibacter affinis</name>
    <dbReference type="NCBI Taxonomy" id="2954384"/>
    <lineage>
        <taxon>Bacteria</taxon>
        <taxon>Pseudomonadati</taxon>
        <taxon>Pseudomonadota</taxon>
        <taxon>Betaproteobacteria</taxon>
        <taxon>Candidatus Accumulibacter</taxon>
    </lineage>
</organism>
<gene>
    <name evidence="2" type="ORF">IPK02_02305</name>
</gene>
<feature type="compositionally biased region" description="Basic and acidic residues" evidence="1">
    <location>
        <begin position="52"/>
        <end position="64"/>
    </location>
</feature>
<accession>A0A935T7S5</accession>
<feature type="region of interest" description="Disordered" evidence="1">
    <location>
        <begin position="46"/>
        <end position="72"/>
    </location>
</feature>
<sequence>MSNSPFEPVTDPEAFRRAVQMLAIGNVAAHRAQVLNQSLGIPNHYSIGGRMVSDRGRDDERSADESNGGRNA</sequence>
<dbReference type="EMBL" id="JADJOT010000002">
    <property type="protein sequence ID" value="MBK7952879.1"/>
    <property type="molecule type" value="Genomic_DNA"/>
</dbReference>
<evidence type="ECO:0000313" key="2">
    <source>
        <dbReference type="EMBL" id="MBK7952879.1"/>
    </source>
</evidence>
<reference evidence="2 3" key="1">
    <citation type="submission" date="2020-10" db="EMBL/GenBank/DDBJ databases">
        <title>Connecting structure to function with the recovery of over 1000 high-quality activated sludge metagenome-assembled genomes encoding full-length rRNA genes using long-read sequencing.</title>
        <authorList>
            <person name="Singleton C.M."/>
            <person name="Petriglieri F."/>
            <person name="Kristensen J.M."/>
            <person name="Kirkegaard R.H."/>
            <person name="Michaelsen T.Y."/>
            <person name="Andersen M.H."/>
            <person name="Karst S.M."/>
            <person name="Dueholm M.S."/>
            <person name="Nielsen P.H."/>
            <person name="Albertsen M."/>
        </authorList>
    </citation>
    <scope>NUCLEOTIDE SEQUENCE [LARGE SCALE GENOMIC DNA]</scope>
    <source>
        <strain evidence="2">Fred_18-Q3-R57-64_BAT3C.720</strain>
    </source>
</reference>
<protein>
    <submittedName>
        <fullName evidence="2">Uncharacterized protein</fullName>
    </submittedName>
</protein>
<proteinExistence type="predicted"/>
<dbReference type="AlphaFoldDB" id="A0A935T7S5"/>
<dbReference type="Proteomes" id="UP000706151">
    <property type="component" value="Unassembled WGS sequence"/>
</dbReference>
<name>A0A935T7S5_9PROT</name>
<evidence type="ECO:0000313" key="3">
    <source>
        <dbReference type="Proteomes" id="UP000706151"/>
    </source>
</evidence>